<dbReference type="Proteomes" id="UP000002613">
    <property type="component" value="Chromosome"/>
</dbReference>
<dbReference type="EMBL" id="CP001899">
    <property type="protein sequence ID" value="ADC66174.1"/>
    <property type="molecule type" value="Genomic_DNA"/>
</dbReference>
<dbReference type="RefSeq" id="WP_012966513.1">
    <property type="nucleotide sequence ID" value="NC_013849.1"/>
</dbReference>
<protein>
    <submittedName>
        <fullName evidence="2">Uncharacterized protein</fullName>
    </submittedName>
</protein>
<dbReference type="KEGG" id="fpl:Ferp_2039"/>
<accession>D3S0B1</accession>
<dbReference type="GeneID" id="8779572"/>
<gene>
    <name evidence="2" type="ordered locus">Ferp_2039</name>
</gene>
<name>D3S0B1_FERPA</name>
<proteinExistence type="predicted"/>
<feature type="transmembrane region" description="Helical" evidence="1">
    <location>
        <begin position="63"/>
        <end position="84"/>
    </location>
</feature>
<sequence>MFGRLKLAWRIYKAYMQFVKETKGEMTLVDWIKGVIILSVLGVGVGLPIVIKTIQSVNITDPTTSLVVNFIPAIVAVALLLGYLGR</sequence>
<keyword evidence="1" id="KW-0472">Membrane</keyword>
<organism evidence="2 3">
    <name type="scientific">Ferroglobus placidus (strain DSM 10642 / AEDII12DO)</name>
    <dbReference type="NCBI Taxonomy" id="589924"/>
    <lineage>
        <taxon>Archaea</taxon>
        <taxon>Methanobacteriati</taxon>
        <taxon>Methanobacteriota</taxon>
        <taxon>Archaeoglobi</taxon>
        <taxon>Archaeoglobales</taxon>
        <taxon>Archaeoglobaceae</taxon>
        <taxon>Ferroglobus</taxon>
    </lineage>
</organism>
<dbReference type="AlphaFoldDB" id="D3S0B1"/>
<reference evidence="2 3" key="2">
    <citation type="journal article" date="2011" name="Stand. Genomic Sci.">
        <title>Complete genome sequence of Ferroglobus placidus AEDII12DO.</title>
        <authorList>
            <person name="Anderson I."/>
            <person name="Risso C."/>
            <person name="Holmes D."/>
            <person name="Lucas S."/>
            <person name="Copeland A."/>
            <person name="Lapidus A."/>
            <person name="Cheng J.F."/>
            <person name="Bruce D."/>
            <person name="Goodwin L."/>
            <person name="Pitluck S."/>
            <person name="Saunders E."/>
            <person name="Brettin T."/>
            <person name="Detter J.C."/>
            <person name="Han C."/>
            <person name="Tapia R."/>
            <person name="Larimer F."/>
            <person name="Land M."/>
            <person name="Hauser L."/>
            <person name="Woyke T."/>
            <person name="Lovley D."/>
            <person name="Kyrpides N."/>
            <person name="Ivanova N."/>
        </authorList>
    </citation>
    <scope>NUCLEOTIDE SEQUENCE [LARGE SCALE GENOMIC DNA]</scope>
    <source>
        <strain evidence="3">DSM 10642 / AEDII12DO</strain>
    </source>
</reference>
<dbReference type="HOGENOM" id="CLU_2490252_0_0_2"/>
<feature type="transmembrane region" description="Helical" evidence="1">
    <location>
        <begin position="31"/>
        <end position="51"/>
    </location>
</feature>
<dbReference type="eggNOG" id="arCOG11131">
    <property type="taxonomic scope" value="Archaea"/>
</dbReference>
<keyword evidence="3" id="KW-1185">Reference proteome</keyword>
<keyword evidence="1" id="KW-0812">Transmembrane</keyword>
<dbReference type="PaxDb" id="589924-Ferp_2039"/>
<keyword evidence="1" id="KW-1133">Transmembrane helix</keyword>
<evidence type="ECO:0000256" key="1">
    <source>
        <dbReference type="SAM" id="Phobius"/>
    </source>
</evidence>
<reference evidence="3" key="1">
    <citation type="submission" date="2010-02" db="EMBL/GenBank/DDBJ databases">
        <title>Complete sequence of Ferroglobus placidus DSM 10642.</title>
        <authorList>
            <consortium name="US DOE Joint Genome Institute"/>
            <person name="Lucas S."/>
            <person name="Copeland A."/>
            <person name="Lapidus A."/>
            <person name="Cheng J.-F."/>
            <person name="Bruce D."/>
            <person name="Goodwin L."/>
            <person name="Pitluck S."/>
            <person name="Saunders E."/>
            <person name="Brettin T."/>
            <person name="Detter J.C."/>
            <person name="Han C."/>
            <person name="Tapia R."/>
            <person name="Larimer F."/>
            <person name="Land M."/>
            <person name="Hauser L."/>
            <person name="Kyrpides N."/>
            <person name="Ivanova N."/>
            <person name="Holmes D."/>
            <person name="Lovley D."/>
            <person name="Kyrpides N."/>
            <person name="Anderson I.J."/>
            <person name="Woyke T."/>
        </authorList>
    </citation>
    <scope>NUCLEOTIDE SEQUENCE [LARGE SCALE GENOMIC DNA]</scope>
    <source>
        <strain evidence="3">DSM 10642 / AEDII12DO</strain>
    </source>
</reference>
<evidence type="ECO:0000313" key="3">
    <source>
        <dbReference type="Proteomes" id="UP000002613"/>
    </source>
</evidence>
<evidence type="ECO:0000313" key="2">
    <source>
        <dbReference type="EMBL" id="ADC66174.1"/>
    </source>
</evidence>